<feature type="chain" id="PRO_5034215184" description="LPXTG-motif cell wall-anchored protein" evidence="2">
    <location>
        <begin position="26"/>
        <end position="181"/>
    </location>
</feature>
<evidence type="ECO:0000313" key="3">
    <source>
        <dbReference type="EMBL" id="GGM18815.1"/>
    </source>
</evidence>
<evidence type="ECO:0008006" key="5">
    <source>
        <dbReference type="Google" id="ProtNLM"/>
    </source>
</evidence>
<keyword evidence="4" id="KW-1185">Reference proteome</keyword>
<organism evidence="3 4">
    <name type="scientific">Promicromonospora citrea</name>
    <dbReference type="NCBI Taxonomy" id="43677"/>
    <lineage>
        <taxon>Bacteria</taxon>
        <taxon>Bacillati</taxon>
        <taxon>Actinomycetota</taxon>
        <taxon>Actinomycetes</taxon>
        <taxon>Micrococcales</taxon>
        <taxon>Promicromonosporaceae</taxon>
        <taxon>Promicromonospora</taxon>
    </lineage>
</organism>
<reference evidence="3" key="1">
    <citation type="journal article" date="2014" name="Int. J. Syst. Evol. Microbiol.">
        <title>Complete genome sequence of Corynebacterium casei LMG S-19264T (=DSM 44701T), isolated from a smear-ripened cheese.</title>
        <authorList>
            <consortium name="US DOE Joint Genome Institute (JGI-PGF)"/>
            <person name="Walter F."/>
            <person name="Albersmeier A."/>
            <person name="Kalinowski J."/>
            <person name="Ruckert C."/>
        </authorList>
    </citation>
    <scope>NUCLEOTIDE SEQUENCE</scope>
    <source>
        <strain evidence="3">JCM 3051</strain>
    </source>
</reference>
<gene>
    <name evidence="3" type="ORF">GCM10010102_12970</name>
</gene>
<protein>
    <recommendedName>
        <fullName evidence="5">LPXTG-motif cell wall-anchored protein</fullName>
    </recommendedName>
</protein>
<dbReference type="Proteomes" id="UP000655589">
    <property type="component" value="Unassembled WGS sequence"/>
</dbReference>
<sequence length="181" mass="18089">MLRRLFSAIAIAAAAALAPAGAAHADTDYSEFPCVITFESQTVTVGEPFDLTVSCTDLASTTVTVQTTFAGQAAGAGSDVDVAGTDSVELVLDEDGTATASETVSAPGDYTEQVFAADGTPLSETYTLTAVAAGAGDAPGDDGNLAATGSTSLPYLAAAGALLLVGVTTLVVTRVRARRQH</sequence>
<accession>A0A8H9GFM0</accession>
<reference evidence="3" key="2">
    <citation type="submission" date="2020-09" db="EMBL/GenBank/DDBJ databases">
        <authorList>
            <person name="Sun Q."/>
            <person name="Ohkuma M."/>
        </authorList>
    </citation>
    <scope>NUCLEOTIDE SEQUENCE</scope>
    <source>
        <strain evidence="3">JCM 3051</strain>
    </source>
</reference>
<dbReference type="EMBL" id="BMPT01000004">
    <property type="protein sequence ID" value="GGM18815.1"/>
    <property type="molecule type" value="Genomic_DNA"/>
</dbReference>
<keyword evidence="1" id="KW-1133">Transmembrane helix</keyword>
<feature type="signal peptide" evidence="2">
    <location>
        <begin position="1"/>
        <end position="25"/>
    </location>
</feature>
<feature type="transmembrane region" description="Helical" evidence="1">
    <location>
        <begin position="153"/>
        <end position="172"/>
    </location>
</feature>
<keyword evidence="1" id="KW-0472">Membrane</keyword>
<name>A0A8H9GFM0_9MICO</name>
<dbReference type="RefSeq" id="WP_189086943.1">
    <property type="nucleotide sequence ID" value="NZ_BMPT01000004.1"/>
</dbReference>
<evidence type="ECO:0000313" key="4">
    <source>
        <dbReference type="Proteomes" id="UP000655589"/>
    </source>
</evidence>
<evidence type="ECO:0000256" key="1">
    <source>
        <dbReference type="SAM" id="Phobius"/>
    </source>
</evidence>
<proteinExistence type="predicted"/>
<keyword evidence="1" id="KW-0812">Transmembrane</keyword>
<dbReference type="AlphaFoldDB" id="A0A8H9GFM0"/>
<evidence type="ECO:0000256" key="2">
    <source>
        <dbReference type="SAM" id="SignalP"/>
    </source>
</evidence>
<keyword evidence="2" id="KW-0732">Signal</keyword>
<comment type="caution">
    <text evidence="3">The sequence shown here is derived from an EMBL/GenBank/DDBJ whole genome shotgun (WGS) entry which is preliminary data.</text>
</comment>